<feature type="signal peptide" evidence="1">
    <location>
        <begin position="1"/>
        <end position="18"/>
    </location>
</feature>
<dbReference type="EMBL" id="CP009962">
    <property type="protein sequence ID" value="AIY43361.1"/>
    <property type="molecule type" value="Genomic_DNA"/>
</dbReference>
<keyword evidence="1" id="KW-0732">Signal</keyword>
<dbReference type="KEGG" id="care:LT85_4203"/>
<gene>
    <name evidence="2" type="ORF">LT85_4203</name>
</gene>
<evidence type="ECO:0000313" key="2">
    <source>
        <dbReference type="EMBL" id="AIY43361.1"/>
    </source>
</evidence>
<proteinExistence type="predicted"/>
<dbReference type="AlphaFoldDB" id="A0A0A1FFS2"/>
<name>A0A0A1FFS2_9BURK</name>
<dbReference type="OrthoDB" id="8758605at2"/>
<reference evidence="3" key="1">
    <citation type="journal article" date="2014" name="Soil Biol. Biochem.">
        <title>Structure and function of bacterial communities in ageing soils: Insights from the Mendocino ecological staircase.</title>
        <authorList>
            <person name="Uroz S."/>
            <person name="Tech J.J."/>
            <person name="Sawaya N.A."/>
            <person name="Frey-Klett P."/>
            <person name="Leveau J.H.J."/>
        </authorList>
    </citation>
    <scope>NUCLEOTIDE SEQUENCE [LARGE SCALE GENOMIC DNA]</scope>
    <source>
        <strain evidence="3">Cal35</strain>
    </source>
</reference>
<accession>A0A0A1FFS2</accession>
<dbReference type="RefSeq" id="WP_038492776.1">
    <property type="nucleotide sequence ID" value="NZ_CP009962.1"/>
</dbReference>
<feature type="chain" id="PRO_5001974150" evidence="1">
    <location>
        <begin position="19"/>
        <end position="144"/>
    </location>
</feature>
<dbReference type="HOGENOM" id="CLU_1793170_0_0_4"/>
<keyword evidence="3" id="KW-1185">Reference proteome</keyword>
<evidence type="ECO:0000313" key="3">
    <source>
        <dbReference type="Proteomes" id="UP000030302"/>
    </source>
</evidence>
<protein>
    <submittedName>
        <fullName evidence="2">Uncharacterized protein</fullName>
    </submittedName>
</protein>
<dbReference type="Proteomes" id="UP000030302">
    <property type="component" value="Chromosome"/>
</dbReference>
<evidence type="ECO:0000256" key="1">
    <source>
        <dbReference type="SAM" id="SignalP"/>
    </source>
</evidence>
<sequence length="144" mass="16423">MKNLFLLSLLSVSFLASAAPPADQDNLPVTISGIKERIVLPERYRKMHPDEFYDYMRAYDLSNGMTLSVFHRGFKMYAALDDQVRHEIVAITPNTFVALDKQLKMTINLHDNNDASGELYMMVPARRLSNNAVAHKKLVRIALR</sequence>
<organism evidence="2 3">
    <name type="scientific">Collimonas arenae</name>
    <dbReference type="NCBI Taxonomy" id="279058"/>
    <lineage>
        <taxon>Bacteria</taxon>
        <taxon>Pseudomonadati</taxon>
        <taxon>Pseudomonadota</taxon>
        <taxon>Betaproteobacteria</taxon>
        <taxon>Burkholderiales</taxon>
        <taxon>Oxalobacteraceae</taxon>
        <taxon>Collimonas</taxon>
    </lineage>
</organism>